<evidence type="ECO:0000313" key="2">
    <source>
        <dbReference type="Proteomes" id="UP001499909"/>
    </source>
</evidence>
<evidence type="ECO:0000313" key="1">
    <source>
        <dbReference type="EMBL" id="GAA3926296.1"/>
    </source>
</evidence>
<reference evidence="2" key="1">
    <citation type="journal article" date="2019" name="Int. J. Syst. Evol. Microbiol.">
        <title>The Global Catalogue of Microorganisms (GCM) 10K type strain sequencing project: providing services to taxonomists for standard genome sequencing and annotation.</title>
        <authorList>
            <consortium name="The Broad Institute Genomics Platform"/>
            <consortium name="The Broad Institute Genome Sequencing Center for Infectious Disease"/>
            <person name="Wu L."/>
            <person name="Ma J."/>
        </authorList>
    </citation>
    <scope>NUCLEOTIDE SEQUENCE [LARGE SCALE GENOMIC DNA]</scope>
    <source>
        <strain evidence="2">JCM 17214</strain>
    </source>
</reference>
<proteinExistence type="predicted"/>
<dbReference type="Proteomes" id="UP001499909">
    <property type="component" value="Unassembled WGS sequence"/>
</dbReference>
<protein>
    <submittedName>
        <fullName evidence="1">Uncharacterized protein</fullName>
    </submittedName>
</protein>
<organism evidence="1 2">
    <name type="scientific">Hymenobacter algoricola</name>
    <dbReference type="NCBI Taxonomy" id="486267"/>
    <lineage>
        <taxon>Bacteria</taxon>
        <taxon>Pseudomonadati</taxon>
        <taxon>Bacteroidota</taxon>
        <taxon>Cytophagia</taxon>
        <taxon>Cytophagales</taxon>
        <taxon>Hymenobacteraceae</taxon>
        <taxon>Hymenobacter</taxon>
    </lineage>
</organism>
<gene>
    <name evidence="1" type="ORF">GCM10022406_10230</name>
</gene>
<comment type="caution">
    <text evidence="1">The sequence shown here is derived from an EMBL/GenBank/DDBJ whole genome shotgun (WGS) entry which is preliminary data.</text>
</comment>
<dbReference type="RefSeq" id="WP_345110992.1">
    <property type="nucleotide sequence ID" value="NZ_BAABDH010000017.1"/>
</dbReference>
<dbReference type="EMBL" id="BAABDH010000017">
    <property type="protein sequence ID" value="GAA3926296.1"/>
    <property type="molecule type" value="Genomic_DNA"/>
</dbReference>
<sequence>MAKYESRFANFFLNLRLNRAEFGDMAAHTLQALRQSPEAATLHKDLIRDLAAAHAAYTAAHSGQLSGESRGATLTVAQALVDFKSYVKKVERKFVVPTFEEGSADVKAIFPRGRSGLTGSSQDKVLDEFSAFLSALAARPVAFPEAIRTEGATIHKNLKAALALADGTQAATATGRTDLHDGREATCHQLYRVYAQLLLTHYEQPQRAAAFFDLSRAFVGGTKSKKAQLPPPA</sequence>
<keyword evidence="2" id="KW-1185">Reference proteome</keyword>
<accession>A0ABP7MMD8</accession>
<name>A0ABP7MMD8_9BACT</name>